<reference evidence="10" key="1">
    <citation type="submission" date="2020-07" db="EMBL/GenBank/DDBJ databases">
        <title>Genome sequence and genetic diversity analysis of an under-domesticated orphan crop, white fonio (Digitaria exilis).</title>
        <authorList>
            <person name="Bennetzen J.L."/>
            <person name="Chen S."/>
            <person name="Ma X."/>
            <person name="Wang X."/>
            <person name="Yssel A.E.J."/>
            <person name="Chaluvadi S.R."/>
            <person name="Johnson M."/>
            <person name="Gangashetty P."/>
            <person name="Hamidou F."/>
            <person name="Sanogo M.D."/>
            <person name="Zwaenepoel A."/>
            <person name="Wallace J."/>
            <person name="Van De Peer Y."/>
            <person name="Van Deynze A."/>
        </authorList>
    </citation>
    <scope>NUCLEOTIDE SEQUENCE</scope>
    <source>
        <tissue evidence="10">Leaves</tissue>
    </source>
</reference>
<dbReference type="InterPro" id="IPR007112">
    <property type="entry name" value="Expansin/allergen_DPBB_dom"/>
</dbReference>
<comment type="caution">
    <text evidence="10">The sequence shown here is derived from an EMBL/GenBank/DDBJ whole genome shotgun (WGS) entry which is preliminary data.</text>
</comment>
<dbReference type="GO" id="GO:0005576">
    <property type="term" value="C:extracellular region"/>
    <property type="evidence" value="ECO:0007669"/>
    <property type="project" value="InterPro"/>
</dbReference>
<dbReference type="CDD" id="cd22275">
    <property type="entry name" value="DPBB_EXPB_N"/>
    <property type="match status" value="1"/>
</dbReference>
<dbReference type="Pfam" id="PF01357">
    <property type="entry name" value="Expansin_C"/>
    <property type="match status" value="2"/>
</dbReference>
<proteinExistence type="inferred from homology"/>
<dbReference type="Gramene" id="Dexi9A01G0029630.1">
    <property type="protein sequence ID" value="Dexi9A01G0029630.1:cds"/>
    <property type="gene ID" value="Dexi9A01G0029630"/>
</dbReference>
<feature type="domain" description="Expansin-like CBD" evidence="9">
    <location>
        <begin position="1"/>
        <end position="64"/>
    </location>
</feature>
<evidence type="ECO:0000256" key="5">
    <source>
        <dbReference type="ARBA" id="ARBA00022729"/>
    </source>
</evidence>
<dbReference type="EMBL" id="JACEFO010000120">
    <property type="protein sequence ID" value="KAF8780749.1"/>
    <property type="molecule type" value="Genomic_DNA"/>
</dbReference>
<dbReference type="PRINTS" id="PR00829">
    <property type="entry name" value="LOLP1ALLERGN"/>
</dbReference>
<dbReference type="PROSITE" id="PS50842">
    <property type="entry name" value="EXPANSIN_EG45"/>
    <property type="match status" value="1"/>
</dbReference>
<keyword evidence="7" id="KW-0961">Cell wall biogenesis/degradation</keyword>
<evidence type="ECO:0000256" key="4">
    <source>
        <dbReference type="ARBA" id="ARBA00022525"/>
    </source>
</evidence>
<dbReference type="SUPFAM" id="SSF50685">
    <property type="entry name" value="Barwin-like endoglucanases"/>
    <property type="match status" value="1"/>
</dbReference>
<dbReference type="SMART" id="SM00837">
    <property type="entry name" value="DPBB_1"/>
    <property type="match status" value="1"/>
</dbReference>
<keyword evidence="3" id="KW-0134">Cell wall</keyword>
<keyword evidence="6" id="KW-0325">Glycoprotein</keyword>
<protein>
    <submittedName>
        <fullName evidence="10">Uncharacterized protein</fullName>
    </submittedName>
</protein>
<keyword evidence="4" id="KW-0964">Secreted</keyword>
<dbReference type="GO" id="GO:0071555">
    <property type="term" value="P:cell wall organization"/>
    <property type="evidence" value="ECO:0007669"/>
    <property type="project" value="UniProtKB-KW"/>
</dbReference>
<dbReference type="InterPro" id="IPR007118">
    <property type="entry name" value="Expan_Lol_pI"/>
</dbReference>
<dbReference type="InterPro" id="IPR009009">
    <property type="entry name" value="RlpA-like_DPBB"/>
</dbReference>
<feature type="domain" description="Expansin-like EG45" evidence="8">
    <location>
        <begin position="130"/>
        <end position="235"/>
    </location>
</feature>
<feature type="domain" description="Expansin-like CBD" evidence="9">
    <location>
        <begin position="249"/>
        <end position="330"/>
    </location>
</feature>
<evidence type="ECO:0000256" key="1">
    <source>
        <dbReference type="ARBA" id="ARBA00004191"/>
    </source>
</evidence>
<dbReference type="AlphaFoldDB" id="A0A835G1N5"/>
<dbReference type="InterPro" id="IPR007117">
    <property type="entry name" value="Expansin_CBD"/>
</dbReference>
<name>A0A835G1N5_9POAL</name>
<evidence type="ECO:0000259" key="9">
    <source>
        <dbReference type="PROSITE" id="PS50843"/>
    </source>
</evidence>
<comment type="similarity">
    <text evidence="2">Belongs to the expansin family. Expansin B subfamily.</text>
</comment>
<dbReference type="PANTHER" id="PTHR31692:SF7">
    <property type="entry name" value="EXPANSIN-B9"/>
    <property type="match status" value="1"/>
</dbReference>
<dbReference type="InterPro" id="IPR036749">
    <property type="entry name" value="Expansin_CBD_sf"/>
</dbReference>
<keyword evidence="5" id="KW-0732">Signal</keyword>
<dbReference type="InterPro" id="IPR005795">
    <property type="entry name" value="LolPI"/>
</dbReference>
<accession>A0A835G1N5</accession>
<evidence type="ECO:0000313" key="10">
    <source>
        <dbReference type="EMBL" id="KAF8780749.1"/>
    </source>
</evidence>
<dbReference type="Proteomes" id="UP000636709">
    <property type="component" value="Unassembled WGS sequence"/>
</dbReference>
<dbReference type="Gene3D" id="2.60.40.760">
    <property type="entry name" value="Expansin, cellulose-binding-like domain"/>
    <property type="match status" value="2"/>
</dbReference>
<organism evidence="10 11">
    <name type="scientific">Digitaria exilis</name>
    <dbReference type="NCBI Taxonomy" id="1010633"/>
    <lineage>
        <taxon>Eukaryota</taxon>
        <taxon>Viridiplantae</taxon>
        <taxon>Streptophyta</taxon>
        <taxon>Embryophyta</taxon>
        <taxon>Tracheophyta</taxon>
        <taxon>Spermatophyta</taxon>
        <taxon>Magnoliopsida</taxon>
        <taxon>Liliopsida</taxon>
        <taxon>Poales</taxon>
        <taxon>Poaceae</taxon>
        <taxon>PACMAD clade</taxon>
        <taxon>Panicoideae</taxon>
        <taxon>Panicodae</taxon>
        <taxon>Paniceae</taxon>
        <taxon>Anthephorinae</taxon>
        <taxon>Digitaria</taxon>
    </lineage>
</organism>
<comment type="subcellular location">
    <subcellularLocation>
        <location evidence="1">Secreted</location>
        <location evidence="1">Cell wall</location>
    </subcellularLocation>
</comment>
<evidence type="ECO:0000313" key="11">
    <source>
        <dbReference type="Proteomes" id="UP000636709"/>
    </source>
</evidence>
<evidence type="ECO:0000256" key="3">
    <source>
        <dbReference type="ARBA" id="ARBA00022512"/>
    </source>
</evidence>
<dbReference type="SUPFAM" id="SSF49590">
    <property type="entry name" value="PHL pollen allergen"/>
    <property type="match status" value="2"/>
</dbReference>
<dbReference type="PROSITE" id="PS50843">
    <property type="entry name" value="EXPANSIN_CBD"/>
    <property type="match status" value="2"/>
</dbReference>
<sequence length="334" mass="37175">MDLKEKASPEWRPMNLSWGAIWRMDTPKPLKGPFSIRLTSESGKRLVATDVIPEDWKANTVYESGIQLWDPSPTSWPWRPSWRRWSSAARAGPPKVPPGPNITASYNGKWLPARATWYGQPNGAGPDDNGGACGIKDVNKWPYSGMTACGNVPIFKDGKGCGSCYEVRCKAPECSGNPVTVFITDMNYEPIAPYHFDLSGKAFGSLAKPGLNDKLRHCGIIDMEFRRVRCKYAAGTKIVFHVEKSCNPNYLALLVKFVSDDGDIVQMELKDKASPEWKPMKLSWGAIWRMDTPKALKGPFSIRLTSESGKKLVATDVIPANWKPDTVYISNVQF</sequence>
<dbReference type="PRINTS" id="PR01225">
    <property type="entry name" value="EXPANSNFAMLY"/>
</dbReference>
<dbReference type="Pfam" id="PF03330">
    <property type="entry name" value="DPBB_1"/>
    <property type="match status" value="1"/>
</dbReference>
<evidence type="ECO:0000256" key="2">
    <source>
        <dbReference type="ARBA" id="ARBA00005650"/>
    </source>
</evidence>
<dbReference type="Gene3D" id="2.40.40.10">
    <property type="entry name" value="RlpA-like domain"/>
    <property type="match status" value="1"/>
</dbReference>
<evidence type="ECO:0000256" key="6">
    <source>
        <dbReference type="ARBA" id="ARBA00023180"/>
    </source>
</evidence>
<gene>
    <name evidence="10" type="ORF">HU200_001197</name>
</gene>
<evidence type="ECO:0000259" key="8">
    <source>
        <dbReference type="PROSITE" id="PS50842"/>
    </source>
</evidence>
<dbReference type="InterPro" id="IPR036908">
    <property type="entry name" value="RlpA-like_sf"/>
</dbReference>
<dbReference type="OrthoDB" id="5823761at2759"/>
<keyword evidence="11" id="KW-1185">Reference proteome</keyword>
<dbReference type="PANTHER" id="PTHR31692">
    <property type="entry name" value="EXPANSIN-B3"/>
    <property type="match status" value="1"/>
</dbReference>
<evidence type="ECO:0000256" key="7">
    <source>
        <dbReference type="ARBA" id="ARBA00023316"/>
    </source>
</evidence>